<evidence type="ECO:0000313" key="1">
    <source>
        <dbReference type="EMBL" id="KAJ1676274.1"/>
    </source>
</evidence>
<accession>A0ACC1HIA9</accession>
<dbReference type="EMBL" id="JAMZIH010004433">
    <property type="protein sequence ID" value="KAJ1676274.1"/>
    <property type="molecule type" value="Genomic_DNA"/>
</dbReference>
<dbReference type="Proteomes" id="UP001145114">
    <property type="component" value="Unassembled WGS sequence"/>
</dbReference>
<organism evidence="1 2">
    <name type="scientific">Spiromyces aspiralis</name>
    <dbReference type="NCBI Taxonomy" id="68401"/>
    <lineage>
        <taxon>Eukaryota</taxon>
        <taxon>Fungi</taxon>
        <taxon>Fungi incertae sedis</taxon>
        <taxon>Zoopagomycota</taxon>
        <taxon>Kickxellomycotina</taxon>
        <taxon>Kickxellomycetes</taxon>
        <taxon>Kickxellales</taxon>
        <taxon>Kickxellaceae</taxon>
        <taxon>Spiromyces</taxon>
    </lineage>
</organism>
<gene>
    <name evidence="1" type="ORF">EV182_008522</name>
</gene>
<evidence type="ECO:0000313" key="2">
    <source>
        <dbReference type="Proteomes" id="UP001145114"/>
    </source>
</evidence>
<protein>
    <submittedName>
        <fullName evidence="1">Uncharacterized protein</fullName>
    </submittedName>
</protein>
<comment type="caution">
    <text evidence="1">The sequence shown here is derived from an EMBL/GenBank/DDBJ whole genome shotgun (WGS) entry which is preliminary data.</text>
</comment>
<reference evidence="1" key="1">
    <citation type="submission" date="2022-06" db="EMBL/GenBank/DDBJ databases">
        <title>Phylogenomic reconstructions and comparative analyses of Kickxellomycotina fungi.</title>
        <authorList>
            <person name="Reynolds N.K."/>
            <person name="Stajich J.E."/>
            <person name="Barry K."/>
            <person name="Grigoriev I.V."/>
            <person name="Crous P."/>
            <person name="Smith M.E."/>
        </authorList>
    </citation>
    <scope>NUCLEOTIDE SEQUENCE</scope>
    <source>
        <strain evidence="1">RSA 2271</strain>
    </source>
</reference>
<sequence>MIKGLLDLITIDPAKSSAKFDLIKDAEARILILDHVHPSMDHLVRDESTAYSMWTKLEQMFSKVTISSAMEVYAEFAQAKLGPDENINDLAERITAAYRKLKELDYTLEDFQILSLLHALPSSFEATITSIVQRDKQSWNFDEIKVHLTEAQQRIR</sequence>
<feature type="non-terminal residue" evidence="1">
    <location>
        <position position="156"/>
    </location>
</feature>
<keyword evidence="2" id="KW-1185">Reference proteome</keyword>
<proteinExistence type="predicted"/>
<name>A0ACC1HIA9_9FUNG</name>